<accession>A0A9Q9J4P7</accession>
<feature type="region of interest" description="Disordered" evidence="1">
    <location>
        <begin position="336"/>
        <end position="372"/>
    </location>
</feature>
<dbReference type="Pfam" id="PF13208">
    <property type="entry name" value="TerB_N"/>
    <property type="match status" value="1"/>
</dbReference>
<dbReference type="InterPro" id="IPR029024">
    <property type="entry name" value="TerB-like"/>
</dbReference>
<evidence type="ECO:0000256" key="1">
    <source>
        <dbReference type="SAM" id="MobiDB-lite"/>
    </source>
</evidence>
<proteinExistence type="predicted"/>
<dbReference type="InterPro" id="IPR007791">
    <property type="entry name" value="DjlA_N"/>
</dbReference>
<dbReference type="RefSeq" id="WP_260807929.1">
    <property type="nucleotide sequence ID" value="NZ_CP096141.1"/>
</dbReference>
<dbReference type="CDD" id="cd07176">
    <property type="entry name" value="terB"/>
    <property type="match status" value="1"/>
</dbReference>
<evidence type="ECO:0000313" key="7">
    <source>
        <dbReference type="Proteomes" id="UP001058381"/>
    </source>
</evidence>
<dbReference type="InterPro" id="IPR025266">
    <property type="entry name" value="TerB_N"/>
</dbReference>
<evidence type="ECO:0000259" key="4">
    <source>
        <dbReference type="Pfam" id="PF13208"/>
    </source>
</evidence>
<dbReference type="EMBL" id="CP096142">
    <property type="protein sequence ID" value="UXA66093.1"/>
    <property type="molecule type" value="Genomic_DNA"/>
</dbReference>
<evidence type="ECO:0000256" key="2">
    <source>
        <dbReference type="SAM" id="Phobius"/>
    </source>
</evidence>
<dbReference type="Gene3D" id="1.10.3680.10">
    <property type="entry name" value="TerB-like"/>
    <property type="match status" value="1"/>
</dbReference>
<feature type="region of interest" description="Disordered" evidence="1">
    <location>
        <begin position="153"/>
        <end position="173"/>
    </location>
</feature>
<evidence type="ECO:0000259" key="3">
    <source>
        <dbReference type="Pfam" id="PF05099"/>
    </source>
</evidence>
<sequence length="1071" mass="116103">MIALMIALAIIAMVPRQVWIALGITVVVAFGLYLFVKWQTRRKPAAPIVREPTLAELTGLKSAQSKPRSSTAPALASANRKILSSMLEAAQSPIAPSPSQSNRLASEFVADPTIALSQSVPPAPQVAIPQNPALAETDRLGNLRNAMAHIAEHGPTTPIAPPTPTPPGQAETSPIILSGTRAALEPSATGNAQDRPVSRQPNGNLLEAMRAVAEQPSTSRQANSAINAALDAPRIIVPTPSRPRSTALPSPSDLGVTATPDVHNIASAPTETTSSPQQPKSNLLDAMRAVAAKASMPGPAQAFADANLEDQGAIAPIASQPSPSAERIEAIQTLTPTVPPTPAPALQREAHGPSTPPPLPEASRTEAPRTMDELHRTSIAGSAPAKEFSVPKPPEGWEKTRWVQPGEIIEIRGVKISGGLFYSGVRLATPRGGTEPSLVNGVLAVAPTGNYREPVGYQEDYADLSATERRAYINWLASDRSDPECNYRYVMLFLYGIERRVLIDGVDEPESKQGWPAIKAALRHLEAAYGKIYTVIRFQINSLLDWMELDDVGEKLYTKPLPRFQRTHELPFYLRLALGQCSLDRAPIPAQLALAWARLSPEIPLRTATTRCAEEFDQLFVERYRELFDAGLVLPKNRTKLKLSRQTFSPAFYGSSFKPKTFGETPDVTALTAPIKKLNEIVQQCTDELGPLSRLINKNPEARNTLDGLLHLPTSIWPAPRKAALQLLVDEVQDRAITLPLTQLADRFGNGGASLNREKIRDLARTLEAAHIGMEPNVLEGARAPGDTDPVVLFALLPGQTHQAQSSAYQIALLTLQLASTVAQADGDFSAHEIDHLGREIDAWSHLSPADHKRLRAHLVWLSQAPITLTSLKKKLDPLDQTTKEVIAASMASLAQSDGTVSPDEMRFLEKVYKTLGVETKRVFSDVHAVSAGRSTTKVEPAKQFRLDPKRIAELQHDTAKVSALLAGIFTEDVPEPIIEHQALPLPSQKAASTPGLLGLDEAHSALLRLMLSRPNWTRSELEDGASDLELMLDGALEHINDASFDAYDIPFSEGDDPVEINPEFIEKIEQ</sequence>
<dbReference type="GeneID" id="75150355"/>
<dbReference type="InterPro" id="IPR028932">
    <property type="entry name" value="TerB-C"/>
</dbReference>
<evidence type="ECO:0000313" key="6">
    <source>
        <dbReference type="EMBL" id="UXA66093.1"/>
    </source>
</evidence>
<keyword evidence="2" id="KW-0472">Membrane</keyword>
<feature type="domain" description="Co-chaperone DjlA N-terminal" evidence="3">
    <location>
        <begin position="816"/>
        <end position="921"/>
    </location>
</feature>
<keyword evidence="2" id="KW-1133">Transmembrane helix</keyword>
<feature type="domain" description="TerB-C" evidence="5">
    <location>
        <begin position="935"/>
        <end position="1070"/>
    </location>
</feature>
<dbReference type="Pfam" id="PF15615">
    <property type="entry name" value="TerB_C"/>
    <property type="match status" value="1"/>
</dbReference>
<dbReference type="Pfam" id="PF05099">
    <property type="entry name" value="TerB"/>
    <property type="match status" value="1"/>
</dbReference>
<name>A0A9Q9J4P7_9XANT</name>
<feature type="transmembrane region" description="Helical" evidence="2">
    <location>
        <begin position="18"/>
        <end position="36"/>
    </location>
</feature>
<feature type="region of interest" description="Disordered" evidence="1">
    <location>
        <begin position="236"/>
        <end position="255"/>
    </location>
</feature>
<feature type="domain" description="TerB N-terminal" evidence="4">
    <location>
        <begin position="405"/>
        <end position="608"/>
    </location>
</feature>
<organism evidence="6 7">
    <name type="scientific">Xanthomonas prunicola</name>
    <dbReference type="NCBI Taxonomy" id="2053930"/>
    <lineage>
        <taxon>Bacteria</taxon>
        <taxon>Pseudomonadati</taxon>
        <taxon>Pseudomonadota</taxon>
        <taxon>Gammaproteobacteria</taxon>
        <taxon>Lysobacterales</taxon>
        <taxon>Lysobacteraceae</taxon>
        <taxon>Xanthomonas</taxon>
    </lineage>
</organism>
<gene>
    <name evidence="6" type="ORF">M0D43_03340</name>
</gene>
<dbReference type="Proteomes" id="UP001058381">
    <property type="component" value="Chromosome"/>
</dbReference>
<reference evidence="6" key="1">
    <citation type="submission" date="2022-04" db="EMBL/GenBank/DDBJ databases">
        <title>Xanthomonas prunicola pv. tritici, a pathogen causing a previously unreported foliar disease of wheat.</title>
        <authorList>
            <person name="Clavijo F."/>
            <person name="Curland R.D."/>
            <person name="Dill-Macky R."/>
            <person name="Pereyra S."/>
            <person name="Roman-Reyna V."/>
            <person name="Siri M.I."/>
        </authorList>
    </citation>
    <scope>NUCLEOTIDE SEQUENCE</scope>
    <source>
        <strain evidence="6">CIX249</strain>
    </source>
</reference>
<feature type="compositionally biased region" description="Pro residues" evidence="1">
    <location>
        <begin position="158"/>
        <end position="167"/>
    </location>
</feature>
<feature type="compositionally biased region" description="Basic and acidic residues" evidence="1">
    <location>
        <begin position="363"/>
        <end position="372"/>
    </location>
</feature>
<evidence type="ECO:0000259" key="5">
    <source>
        <dbReference type="Pfam" id="PF15615"/>
    </source>
</evidence>
<feature type="region of interest" description="Disordered" evidence="1">
    <location>
        <begin position="378"/>
        <end position="397"/>
    </location>
</feature>
<dbReference type="SUPFAM" id="SSF158682">
    <property type="entry name" value="TerB-like"/>
    <property type="match status" value="1"/>
</dbReference>
<dbReference type="AlphaFoldDB" id="A0A9Q9J4P7"/>
<keyword evidence="2" id="KW-0812">Transmembrane</keyword>
<protein>
    <submittedName>
        <fullName evidence="6">TerB N-terminal domain-containing protein</fullName>
    </submittedName>
</protein>